<dbReference type="RefSeq" id="WP_066264507.1">
    <property type="nucleotide sequence ID" value="NZ_JARMAB010000004.1"/>
</dbReference>
<sequence length="157" mass="16731">MPIMDYREYMTPELGKGKNASYHEGHADTGAAGADIQWGLAVQLSASNPNQVIPYDGTGNFQGVAMANHYAETRLSDVSQFIDGHYVASDAVSYLRRGSIFVEVEEDVIKGDNAVIDKTTANFRPATTTITTVSGVIGSFKSSAAAGNLAELEINLP</sequence>
<proteinExistence type="predicted"/>
<dbReference type="Proteomes" id="UP001341444">
    <property type="component" value="Unassembled WGS sequence"/>
</dbReference>
<protein>
    <submittedName>
        <fullName evidence="1">Uncharacterized protein</fullName>
    </submittedName>
</protein>
<reference evidence="1 2" key="1">
    <citation type="submission" date="2023-03" db="EMBL/GenBank/DDBJ databases">
        <title>Bacillus Genome Sequencing.</title>
        <authorList>
            <person name="Dunlap C."/>
        </authorList>
    </citation>
    <scope>NUCLEOTIDE SEQUENCE [LARGE SCALE GENOMIC DNA]</scope>
    <source>
        <strain evidence="1 2">B-23453</strain>
    </source>
</reference>
<evidence type="ECO:0000313" key="1">
    <source>
        <dbReference type="EMBL" id="MED1201958.1"/>
    </source>
</evidence>
<dbReference type="Pfam" id="PF22758">
    <property type="entry name" value="Phage_cement"/>
    <property type="match status" value="1"/>
</dbReference>
<accession>A0ABU6ME54</accession>
<dbReference type="InterPro" id="IPR054438">
    <property type="entry name" value="Struct_cement_gp24/gp6"/>
</dbReference>
<keyword evidence="2" id="KW-1185">Reference proteome</keyword>
<dbReference type="EMBL" id="JARMAB010000004">
    <property type="protein sequence ID" value="MED1201958.1"/>
    <property type="molecule type" value="Genomic_DNA"/>
</dbReference>
<name>A0ABU6ME54_9BACI</name>
<comment type="caution">
    <text evidence="1">The sequence shown here is derived from an EMBL/GenBank/DDBJ whole genome shotgun (WGS) entry which is preliminary data.</text>
</comment>
<organism evidence="1 2">
    <name type="scientific">Heyndrickxia acidicola</name>
    <dbReference type="NCBI Taxonomy" id="209389"/>
    <lineage>
        <taxon>Bacteria</taxon>
        <taxon>Bacillati</taxon>
        <taxon>Bacillota</taxon>
        <taxon>Bacilli</taxon>
        <taxon>Bacillales</taxon>
        <taxon>Bacillaceae</taxon>
        <taxon>Heyndrickxia</taxon>
    </lineage>
</organism>
<evidence type="ECO:0000313" key="2">
    <source>
        <dbReference type="Proteomes" id="UP001341444"/>
    </source>
</evidence>
<gene>
    <name evidence="1" type="ORF">P4T90_02505</name>
</gene>